<dbReference type="Gene3D" id="3.90.340.10">
    <property type="entry name" value="Nitric Oxide Synthase, Chain A, domain 1"/>
    <property type="match status" value="1"/>
</dbReference>
<dbReference type="InterPro" id="IPR039261">
    <property type="entry name" value="FNR_nucleotide-bd"/>
</dbReference>
<dbReference type="Gene3D" id="3.90.1230.10">
    <property type="entry name" value="Nitric Oxide Synthase, Chain A, domain 3"/>
    <property type="match status" value="1"/>
</dbReference>
<dbReference type="Pfam" id="PF02898">
    <property type="entry name" value="NO_synthase"/>
    <property type="match status" value="1"/>
</dbReference>
<dbReference type="InterPro" id="IPR001478">
    <property type="entry name" value="PDZ"/>
</dbReference>
<reference evidence="30 31" key="1">
    <citation type="journal article" date="2018" name="J. Allergy Clin. Immunol.">
        <title>High-quality assembly of Dermatophagoides pteronyssinus genome and transcriptome reveals a wide range of novel allergens.</title>
        <authorList>
            <person name="Liu X.Y."/>
            <person name="Yang K.Y."/>
            <person name="Wang M.Q."/>
            <person name="Kwok J.S."/>
            <person name="Zeng X."/>
            <person name="Yang Z."/>
            <person name="Xiao X.J."/>
            <person name="Lau C.P."/>
            <person name="Li Y."/>
            <person name="Huang Z.M."/>
            <person name="Ba J.G."/>
            <person name="Yim A.K."/>
            <person name="Ouyang C.Y."/>
            <person name="Ngai S.M."/>
            <person name="Chan T.F."/>
            <person name="Leung E.L."/>
            <person name="Liu L."/>
            <person name="Liu Z.G."/>
            <person name="Tsui S.K."/>
        </authorList>
    </citation>
    <scope>NUCLEOTIDE SEQUENCE [LARGE SCALE GENOMIC DNA]</scope>
    <source>
        <strain evidence="30">Derp</strain>
    </source>
</reference>
<dbReference type="Pfam" id="PF00175">
    <property type="entry name" value="NAD_binding_1"/>
    <property type="match status" value="1"/>
</dbReference>
<dbReference type="InterPro" id="IPR012144">
    <property type="entry name" value="NOS_euk"/>
</dbReference>
<dbReference type="InterPro" id="IPR044943">
    <property type="entry name" value="NOS_dom_1"/>
</dbReference>
<evidence type="ECO:0000256" key="12">
    <source>
        <dbReference type="ARBA" id="ARBA00022827"/>
    </source>
</evidence>
<keyword evidence="13" id="KW-0832">Ubl conjugation</keyword>
<evidence type="ECO:0000256" key="5">
    <source>
        <dbReference type="ARBA" id="ARBA00004552"/>
    </source>
</evidence>
<sequence length="1513" mass="172775">MSSFDQDSSVMRLRLKRSPYSVKGFGFGLNIQDRGAPPVLQISSIENDCEAKKSGLIRDGDIILRINNLDVSKCTYDEAIQTLASTPMNTYASFMVRAPYGYVTRLVTTFEEDGTSKTIRITERATTNCQQQSNEISNNYVVNINDQCNHHQQSHNKDDVVDDDDDDHSHHQHQNHIDNHHHLLPQSTTTITEESTTNQSRTRKGSICIGQRPIRIRNVATSNVTVDTLHQSARQPLSCTESVCLGSLMKQTKEHLGICPLQQVSNLDPSTNNQQQQSGDGIGQQRSKEQVLNDAYQFMEQYYTSIKRLHTPAHRNRLREIEAEIRSTGTYQLKQTELIFGAKLGWRNAPRCIGRIQWSKLQVFDARSCKTAHEIFEAICNQIKYATNRGNLRSAITIFPQRINGREDYRIWNQQLISYAGYVINSNESKEISIENGSHHDQQTTKTIIGDPINVEFTQICTKLGWKAPETKWDILPIVISVPGEDPQLFPLSEDLVLRVPIRHPKYKWFEELDIQWYALPAVSSMKFDVGGIEFPACPFSGWYMDTEIAVRDLCDIHRYNILPEVAKYMSLDMNSNASLWKDRAVIEVNTAVLYSFQKANVTIVDHYTAAESFMKHLENENRLRGGCPGDWVWIVPPISGSLTPVFHQEMLNYELKPAYKYQEPAWKTHIWRNGNLDEHNSITSTPRKLRFKEIAKAVKFTSNLFGKALSKRIKATILYGTETGRSEQFAKRLGQIFSHVFNVSVYCMDSYDMLHLEHETLLLCVTSTFGNGDPPENGESFAKQLQAIKMTGDTAPDLDRESISLPVTYLRYSSLDTSEQGSSVNLNVDDKQRTITSGTFDSFNQSSPIISNNTAGDDYFTFADHVGPLSNVRFAVFALGSSAYPNFCAFGHYLDRMLAELGGERITRLGIGDELCGQEQSFYEWSAEVFEQACEVFCLTDELDMNVVTRLAAQKPLQWCKENVRLDDENINSNDDEIDNEFDDDVTKESKRIQQGNKFFLFRIPFILKYLCTLFFLFVLALSKLSNNKKVNHYKLIERKNLHDPMDPKECLEEANRPTIRITLKIDHDENDEQQTIDEIKPNVHYYPGDHLAVYPENSSQLVQGIIDRLCILNPSLQPTKPYVIKIRSQHSSMENQLSESINSGNSFFGGLGNNNSNCGENKSTTNDHEQQLKWILHDRLPSPVTLKEALTRYLDITNPPTQRILSILSEHASDSYESELLKNLSKDSAAYETWKAKYFPNFLEILTEFSSINPPLEFIFTQLPVLKPRHYSISSSPLTQSAFQIDLTVAVIQYYTESGNRHFGVCSNFLNDKPVGGDVFAFIRSAPNFRLPKERKVPIIMVGPGTGIAPFRSFWEHRIKLKELNSSADYGKMTLFFGCRYPSMQLYREEIEKAMFNNVINDYHVAYSRQPNQPKKYVQDIMRLLSKQIYCDLIERKGHIYVCGDVSMAQDVNKTLQFILHENGIHDADMTLLSLKETMRYHEDIFGITLRTAEVTNRNRSDAVKRTFSNS</sequence>
<comment type="caution">
    <text evidence="30">The sequence shown here is derived from an EMBL/GenBank/DDBJ whole genome shotgun (WGS) entry which is preliminary data.</text>
</comment>
<dbReference type="PRINTS" id="PR00369">
    <property type="entry name" value="FLAVODOXIN"/>
</dbReference>
<dbReference type="InterPro" id="IPR008254">
    <property type="entry name" value="Flavodoxin/NO_synth"/>
</dbReference>
<dbReference type="SUPFAM" id="SSF52343">
    <property type="entry name" value="Ferredoxin reductase-like, C-terminal NADP-linked domain"/>
    <property type="match status" value="1"/>
</dbReference>
<feature type="domain" description="PDZ" evidence="27">
    <location>
        <begin position="12"/>
        <end position="87"/>
    </location>
</feature>
<evidence type="ECO:0000256" key="15">
    <source>
        <dbReference type="ARBA" id="ARBA00022860"/>
    </source>
</evidence>
<dbReference type="InterPro" id="IPR001094">
    <property type="entry name" value="Flavdoxin-like"/>
</dbReference>
<evidence type="ECO:0000256" key="4">
    <source>
        <dbReference type="ARBA" id="ARBA00004468"/>
    </source>
</evidence>
<gene>
    <name evidence="30" type="primary">NOS1</name>
    <name evidence="30" type="ORF">DERP_002046</name>
</gene>
<dbReference type="InterPro" id="IPR001433">
    <property type="entry name" value="OxRdtase_FAD/NAD-bd"/>
</dbReference>
<dbReference type="InterPro" id="IPR017927">
    <property type="entry name" value="FAD-bd_FR_type"/>
</dbReference>
<dbReference type="Pfam" id="PF00667">
    <property type="entry name" value="FAD_binding_1"/>
    <property type="match status" value="1"/>
</dbReference>
<dbReference type="Gene3D" id="2.30.42.10">
    <property type="match status" value="1"/>
</dbReference>
<evidence type="ECO:0000256" key="17">
    <source>
        <dbReference type="ARBA" id="ARBA00023004"/>
    </source>
</evidence>
<dbReference type="InterPro" id="IPR001709">
    <property type="entry name" value="Flavoprot_Pyr_Nucl_cyt_Rdtase"/>
</dbReference>
<dbReference type="Gene3D" id="1.20.990.10">
    <property type="entry name" value="NADPH-cytochrome p450 Reductase, Chain A, domain 3"/>
    <property type="match status" value="1"/>
</dbReference>
<dbReference type="PROSITE" id="PS50902">
    <property type="entry name" value="FLAVODOXIN_LIKE"/>
    <property type="match status" value="1"/>
</dbReference>
<dbReference type="Proteomes" id="UP000887458">
    <property type="component" value="Unassembled WGS sequence"/>
</dbReference>
<keyword evidence="14" id="KW-0521">NADP</keyword>
<keyword evidence="26" id="KW-0812">Transmembrane</keyword>
<dbReference type="PROSITE" id="PS60001">
    <property type="entry name" value="NOS"/>
    <property type="match status" value="1"/>
</dbReference>
<dbReference type="PROSITE" id="PS50106">
    <property type="entry name" value="PDZ"/>
    <property type="match status" value="1"/>
</dbReference>
<dbReference type="Gene3D" id="2.40.30.10">
    <property type="entry name" value="Translation factors"/>
    <property type="match status" value="1"/>
</dbReference>
<keyword evidence="10" id="KW-0288">FMN</keyword>
<dbReference type="Gene3D" id="3.40.50.360">
    <property type="match status" value="1"/>
</dbReference>
<evidence type="ECO:0000259" key="28">
    <source>
        <dbReference type="PROSITE" id="PS50902"/>
    </source>
</evidence>
<evidence type="ECO:0000256" key="14">
    <source>
        <dbReference type="ARBA" id="ARBA00022857"/>
    </source>
</evidence>
<name>A0ABQ8JH53_DERPT</name>
<evidence type="ECO:0000256" key="6">
    <source>
        <dbReference type="ARBA" id="ARBA00006267"/>
    </source>
</evidence>
<feature type="region of interest" description="Disordered" evidence="25">
    <location>
        <begin position="150"/>
        <end position="183"/>
    </location>
</feature>
<accession>A0ABQ8JH53</accession>
<dbReference type="InterPro" id="IPR050607">
    <property type="entry name" value="NOS"/>
</dbReference>
<evidence type="ECO:0000256" key="9">
    <source>
        <dbReference type="ARBA" id="ARBA00022630"/>
    </source>
</evidence>
<evidence type="ECO:0000256" key="2">
    <source>
        <dbReference type="ARBA" id="ARBA00001970"/>
    </source>
</evidence>
<keyword evidence="26" id="KW-0472">Membrane</keyword>
<keyword evidence="16" id="KW-0560">Oxidoreductase</keyword>
<keyword evidence="26" id="KW-1133">Transmembrane helix</keyword>
<dbReference type="EC" id="1.14.13.39" evidence="7"/>
<comment type="cofactor">
    <cofactor evidence="1">
        <name>FMN</name>
        <dbReference type="ChEBI" id="CHEBI:58210"/>
    </cofactor>
</comment>
<organism evidence="30 31">
    <name type="scientific">Dermatophagoides pteronyssinus</name>
    <name type="common">European house dust mite</name>
    <dbReference type="NCBI Taxonomy" id="6956"/>
    <lineage>
        <taxon>Eukaryota</taxon>
        <taxon>Metazoa</taxon>
        <taxon>Ecdysozoa</taxon>
        <taxon>Arthropoda</taxon>
        <taxon>Chelicerata</taxon>
        <taxon>Arachnida</taxon>
        <taxon>Acari</taxon>
        <taxon>Acariformes</taxon>
        <taxon>Sarcoptiformes</taxon>
        <taxon>Astigmata</taxon>
        <taxon>Psoroptidia</taxon>
        <taxon>Analgoidea</taxon>
        <taxon>Pyroglyphidae</taxon>
        <taxon>Dermatophagoidinae</taxon>
        <taxon>Dermatophagoides</taxon>
    </lineage>
</organism>
<dbReference type="Gene3D" id="3.40.50.80">
    <property type="entry name" value="Nucleotide-binding domain of ferredoxin-NADP reductase (FNR) module"/>
    <property type="match status" value="1"/>
</dbReference>
<evidence type="ECO:0000256" key="7">
    <source>
        <dbReference type="ARBA" id="ARBA00012989"/>
    </source>
</evidence>
<evidence type="ECO:0000256" key="3">
    <source>
        <dbReference type="ARBA" id="ARBA00001974"/>
    </source>
</evidence>
<evidence type="ECO:0000256" key="24">
    <source>
        <dbReference type="ARBA" id="ARBA00035474"/>
    </source>
</evidence>
<dbReference type="InterPro" id="IPR044944">
    <property type="entry name" value="NOS_dom_3"/>
</dbReference>
<dbReference type="InterPro" id="IPR004030">
    <property type="entry name" value="NOS_N"/>
</dbReference>
<comment type="subcellular location">
    <subcellularLocation>
        <location evidence="4">Cell membrane</location>
        <location evidence="4">Sarcolemma</location>
        <topology evidence="4">Peripheral membrane protein</topology>
    </subcellularLocation>
    <subcellularLocation>
        <location evidence="5">Cell projection</location>
        <location evidence="5">Dendritic spine</location>
    </subcellularLocation>
</comment>
<keyword evidence="9" id="KW-0285">Flavoprotein</keyword>
<dbReference type="SMART" id="SM00228">
    <property type="entry name" value="PDZ"/>
    <property type="match status" value="1"/>
</dbReference>
<keyword evidence="8" id="KW-0349">Heme</keyword>
<evidence type="ECO:0000256" key="16">
    <source>
        <dbReference type="ARBA" id="ARBA00023002"/>
    </source>
</evidence>
<comment type="similarity">
    <text evidence="6">Belongs to the NOS family.</text>
</comment>
<evidence type="ECO:0000256" key="8">
    <source>
        <dbReference type="ARBA" id="ARBA00022617"/>
    </source>
</evidence>
<feature type="domain" description="FAD-binding FR-type" evidence="29">
    <location>
        <begin position="1030"/>
        <end position="1334"/>
    </location>
</feature>
<feature type="compositionally biased region" description="Low complexity" evidence="25">
    <location>
        <begin position="274"/>
        <end position="285"/>
    </location>
</feature>
<evidence type="ECO:0000256" key="22">
    <source>
        <dbReference type="ARBA" id="ARBA00032538"/>
    </source>
</evidence>
<comment type="cofactor">
    <cofactor evidence="3">
        <name>FAD</name>
        <dbReference type="ChEBI" id="CHEBI:57692"/>
    </cofactor>
</comment>
<keyword evidence="31" id="KW-1185">Reference proteome</keyword>
<dbReference type="InterPro" id="IPR029039">
    <property type="entry name" value="Flavoprotein-like_sf"/>
</dbReference>
<evidence type="ECO:0000259" key="29">
    <source>
        <dbReference type="PROSITE" id="PS51384"/>
    </source>
</evidence>
<evidence type="ECO:0000259" key="27">
    <source>
        <dbReference type="PROSITE" id="PS50106"/>
    </source>
</evidence>
<reference evidence="30 31" key="2">
    <citation type="journal article" date="2022" name="Mol. Biol. Evol.">
        <title>Comparative Genomics Reveals Insights into the Divergent Evolution of Astigmatic Mites and Household Pest Adaptations.</title>
        <authorList>
            <person name="Xiong Q."/>
            <person name="Wan A.T."/>
            <person name="Liu X."/>
            <person name="Fung C.S."/>
            <person name="Xiao X."/>
            <person name="Malainual N."/>
            <person name="Hou J."/>
            <person name="Wang L."/>
            <person name="Wang M."/>
            <person name="Yang K.Y."/>
            <person name="Cui Y."/>
            <person name="Leung E.L."/>
            <person name="Nong W."/>
            <person name="Shin S.K."/>
            <person name="Au S.W."/>
            <person name="Jeong K.Y."/>
            <person name="Chew F.T."/>
            <person name="Hui J.H."/>
            <person name="Leung T.F."/>
            <person name="Tungtrongchitr A."/>
            <person name="Zhong N."/>
            <person name="Liu Z."/>
            <person name="Tsui S.K."/>
        </authorList>
    </citation>
    <scope>NUCLEOTIDE SEQUENCE [LARGE SCALE GENOMIC DNA]</scope>
    <source>
        <strain evidence="30">Derp</strain>
    </source>
</reference>
<dbReference type="Gene3D" id="3.90.440.10">
    <property type="entry name" value="Nitric Oxide Synthase,Heme Domain,Chain A domain 2"/>
    <property type="match status" value="1"/>
</dbReference>
<dbReference type="PRINTS" id="PR00371">
    <property type="entry name" value="FPNCR"/>
</dbReference>
<evidence type="ECO:0000256" key="18">
    <source>
        <dbReference type="ARBA" id="ARBA00029794"/>
    </source>
</evidence>
<evidence type="ECO:0000256" key="20">
    <source>
        <dbReference type="ARBA" id="ARBA00031302"/>
    </source>
</evidence>
<evidence type="ECO:0000313" key="30">
    <source>
        <dbReference type="EMBL" id="KAH9421758.1"/>
    </source>
</evidence>
<dbReference type="InterPro" id="IPR017938">
    <property type="entry name" value="Riboflavin_synthase-like_b-brl"/>
</dbReference>
<dbReference type="InterPro" id="IPR036119">
    <property type="entry name" value="NOS_N_sf"/>
</dbReference>
<evidence type="ECO:0000256" key="25">
    <source>
        <dbReference type="SAM" id="MobiDB-lite"/>
    </source>
</evidence>
<dbReference type="SUPFAM" id="SSF50156">
    <property type="entry name" value="PDZ domain-like"/>
    <property type="match status" value="1"/>
</dbReference>
<dbReference type="SUPFAM" id="SSF63380">
    <property type="entry name" value="Riboflavin synthase domain-like"/>
    <property type="match status" value="1"/>
</dbReference>
<dbReference type="Pfam" id="PF00258">
    <property type="entry name" value="Flavodoxin_1"/>
    <property type="match status" value="1"/>
</dbReference>
<feature type="region of interest" description="Disordered" evidence="25">
    <location>
        <begin position="267"/>
        <end position="286"/>
    </location>
</feature>
<feature type="transmembrane region" description="Helical" evidence="26">
    <location>
        <begin position="1001"/>
        <end position="1023"/>
    </location>
</feature>
<proteinExistence type="inferred from homology"/>
<dbReference type="Pfam" id="PF00595">
    <property type="entry name" value="PDZ"/>
    <property type="match status" value="1"/>
</dbReference>
<dbReference type="InterPro" id="IPR036034">
    <property type="entry name" value="PDZ_sf"/>
</dbReference>
<evidence type="ECO:0000313" key="31">
    <source>
        <dbReference type="Proteomes" id="UP000887458"/>
    </source>
</evidence>
<dbReference type="EMBL" id="NJHN03000037">
    <property type="protein sequence ID" value="KAH9421758.1"/>
    <property type="molecule type" value="Genomic_DNA"/>
</dbReference>
<evidence type="ECO:0000256" key="13">
    <source>
        <dbReference type="ARBA" id="ARBA00022843"/>
    </source>
</evidence>
<evidence type="ECO:0000256" key="26">
    <source>
        <dbReference type="SAM" id="Phobius"/>
    </source>
</evidence>
<dbReference type="InterPro" id="IPR044940">
    <property type="entry name" value="NOS_dom_2"/>
</dbReference>
<dbReference type="PIRSF" id="PIRSF000333">
    <property type="entry name" value="NOS"/>
    <property type="match status" value="1"/>
</dbReference>
<dbReference type="SUPFAM" id="SSF56512">
    <property type="entry name" value="Nitric oxide (NO) synthase oxygenase domain"/>
    <property type="match status" value="1"/>
</dbReference>
<evidence type="ECO:0000256" key="10">
    <source>
        <dbReference type="ARBA" id="ARBA00022643"/>
    </source>
</evidence>
<keyword evidence="12" id="KW-0274">FAD</keyword>
<evidence type="ECO:0000256" key="1">
    <source>
        <dbReference type="ARBA" id="ARBA00001917"/>
    </source>
</evidence>
<evidence type="ECO:0000256" key="11">
    <source>
        <dbReference type="ARBA" id="ARBA00022723"/>
    </source>
</evidence>
<dbReference type="InterPro" id="IPR023173">
    <property type="entry name" value="NADPH_Cyt_P450_Rdtase_alpha"/>
</dbReference>
<evidence type="ECO:0000256" key="21">
    <source>
        <dbReference type="ARBA" id="ARBA00031374"/>
    </source>
</evidence>
<dbReference type="InterPro" id="IPR003097">
    <property type="entry name" value="CysJ-like_FAD-binding"/>
</dbReference>
<feature type="domain" description="Flavodoxin-like" evidence="28">
    <location>
        <begin position="716"/>
        <end position="931"/>
    </location>
</feature>
<dbReference type="CDD" id="cd00795">
    <property type="entry name" value="NOS_oxygenase_euk"/>
    <property type="match status" value="1"/>
</dbReference>
<dbReference type="PANTHER" id="PTHR43410:SF1">
    <property type="entry name" value="NITRIC OXIDE SYNTHASE"/>
    <property type="match status" value="1"/>
</dbReference>
<comment type="cofactor">
    <cofactor evidence="2">
        <name>heme b</name>
        <dbReference type="ChEBI" id="CHEBI:60344"/>
    </cofactor>
</comment>
<dbReference type="PANTHER" id="PTHR43410">
    <property type="entry name" value="NITRIC OXIDE SYNTHASE OXYGENASE"/>
    <property type="match status" value="1"/>
</dbReference>
<protein>
    <recommendedName>
        <fullName evidence="23">Nitric oxide synthase 1</fullName>
        <ecNumber evidence="7">1.14.13.39</ecNumber>
    </recommendedName>
    <alternativeName>
        <fullName evidence="18">Constitutive NOS</fullName>
    </alternativeName>
    <alternativeName>
        <fullName evidence="20">NC-NOS</fullName>
    </alternativeName>
    <alternativeName>
        <fullName evidence="19">NOS type I</fullName>
    </alternativeName>
    <alternativeName>
        <fullName evidence="21">Neuronal NOS</fullName>
    </alternativeName>
    <alternativeName>
        <fullName evidence="24">Nitric oxide synthase, brain</fullName>
    </alternativeName>
    <alternativeName>
        <fullName evidence="22">Peptidyl-cysteine S-nitrosylase NOS1</fullName>
    </alternativeName>
</protein>
<dbReference type="PROSITE" id="PS51384">
    <property type="entry name" value="FAD_FR"/>
    <property type="match status" value="1"/>
</dbReference>
<dbReference type="SUPFAM" id="SSF52218">
    <property type="entry name" value="Flavoproteins"/>
    <property type="match status" value="1"/>
</dbReference>
<evidence type="ECO:0000256" key="19">
    <source>
        <dbReference type="ARBA" id="ARBA00029891"/>
    </source>
</evidence>
<keyword evidence="17" id="KW-0408">Iron</keyword>
<evidence type="ECO:0000256" key="23">
    <source>
        <dbReference type="ARBA" id="ARBA00035211"/>
    </source>
</evidence>
<keyword evidence="11" id="KW-0479">Metal-binding</keyword>
<keyword evidence="15" id="KW-0112">Calmodulin-binding</keyword>